<reference evidence="2 3" key="1">
    <citation type="submission" date="2023-11" db="EMBL/GenBank/DDBJ databases">
        <title>MicrobeMod: A computational toolkit for identifying prokaryotic methylation and restriction-modification with nanopore sequencing.</title>
        <authorList>
            <person name="Crits-Christoph A."/>
            <person name="Kang S.C."/>
            <person name="Lee H."/>
            <person name="Ostrov N."/>
        </authorList>
    </citation>
    <scope>NUCLEOTIDE SEQUENCE [LARGE SCALE GENOMIC DNA]</scope>
    <source>
        <strain evidence="2 3">DSMZ 16071</strain>
    </source>
</reference>
<keyword evidence="1" id="KW-0812">Transmembrane</keyword>
<feature type="transmembrane region" description="Helical" evidence="1">
    <location>
        <begin position="7"/>
        <end position="28"/>
    </location>
</feature>
<sequence length="134" mass="15355">MPKSTKIVLMINTAIMLIALWSLYSLYLQSSSEMLIALAHWTLLGGMLVSNLIILFKAKPLWKFMRAMLYVVALLQALNLMIIAKDFLTLSGFLAMVYTLLVVIYLIGFRGYLNSHAFFEWFMGSYVKQDQEQS</sequence>
<dbReference type="Proteomes" id="UP001324185">
    <property type="component" value="Chromosome"/>
</dbReference>
<dbReference type="EMBL" id="CP140158">
    <property type="protein sequence ID" value="WQG86464.1"/>
    <property type="molecule type" value="Genomic_DNA"/>
</dbReference>
<dbReference type="RefSeq" id="WP_228127072.1">
    <property type="nucleotide sequence ID" value="NZ_CP140158.1"/>
</dbReference>
<keyword evidence="1" id="KW-0472">Membrane</keyword>
<evidence type="ECO:0000256" key="1">
    <source>
        <dbReference type="SAM" id="Phobius"/>
    </source>
</evidence>
<accession>A0ABZ0X7F9</accession>
<evidence type="ECO:0000313" key="2">
    <source>
        <dbReference type="EMBL" id="WQG86464.1"/>
    </source>
</evidence>
<feature type="transmembrane region" description="Helical" evidence="1">
    <location>
        <begin position="67"/>
        <end position="84"/>
    </location>
</feature>
<gene>
    <name evidence="2" type="ORF">SR900_06125</name>
</gene>
<feature type="transmembrane region" description="Helical" evidence="1">
    <location>
        <begin position="34"/>
        <end position="55"/>
    </location>
</feature>
<evidence type="ECO:0000313" key="3">
    <source>
        <dbReference type="Proteomes" id="UP001324185"/>
    </source>
</evidence>
<keyword evidence="3" id="KW-1185">Reference proteome</keyword>
<feature type="transmembrane region" description="Helical" evidence="1">
    <location>
        <begin position="90"/>
        <end position="113"/>
    </location>
</feature>
<organism evidence="2 3">
    <name type="scientific">Kangiella aquimarina</name>
    <dbReference type="NCBI Taxonomy" id="261965"/>
    <lineage>
        <taxon>Bacteria</taxon>
        <taxon>Pseudomonadati</taxon>
        <taxon>Pseudomonadota</taxon>
        <taxon>Gammaproteobacteria</taxon>
        <taxon>Kangiellales</taxon>
        <taxon>Kangiellaceae</taxon>
        <taxon>Kangiella</taxon>
    </lineage>
</organism>
<keyword evidence="1" id="KW-1133">Transmembrane helix</keyword>
<proteinExistence type="predicted"/>
<protein>
    <submittedName>
        <fullName evidence="2">Uncharacterized protein</fullName>
    </submittedName>
</protein>
<name>A0ABZ0X7F9_9GAMM</name>